<sequence>MGACADREVYFERESVKELRAKMVIEYLKNTEGDVKNTRSTSTGPMRRSLKSKKNPRRTQHRDIDLESLDSRRSDKNPKLMKNNFELDLHDLDSPTSKKGILNKDSQDHKDLLNNLPLEKEKIFLSIQDDTEEHKIDKNSPFNNQNLNRNEEKTSKKVPSTLDLDKSKRIGEPLKTEGSEGLDKNKQKVKKIIKPEDILFTPFKIKVPESNEKKNALNQIPLITLKLDEEDKKDSKIPAMIKADISGERVSESVEASLGKSVFGSKGPGFDYKDESLKKSSEKSLVNSSQNIENQSLTSKICLFPSKETSPFSEKMRESVVSLELERQAIGVSLPPLKPPELKITPGLSQSIIPGRVSLLVEGPAFFDENSPIKFFKIQVPYAVSQAPSDFEPFHPVIISKNFVIKDYGNRPASPKVEKKNPKFRFLATPMIDNYDDSIPIIPICDLRLSNPFDMAESLTSFPENKAIEVYAENPQDEKEMLVNEEEIIIPDNELFFGDNLQQELLSEKNEEEKERYGADNEIALTSPENLVMTPEIDFFARFSIPEYSPRPGVQDTEYEDDPNFIPLFTRAGVPEYEDDYNRNSSPLYLPNIRSESPDLNSNYNSFLMDSKRNSHLLVPNIKVFGEEGSPGMLNDSVNIPDIRASLNGSGIFFKRSREHLLRRSPRKLSPEQFKKNLEGKLTAEEELLHSPNR</sequence>
<keyword evidence="3" id="KW-1185">Reference proteome</keyword>
<protein>
    <submittedName>
        <fullName evidence="2">Uncharacterized protein</fullName>
    </submittedName>
</protein>
<evidence type="ECO:0000313" key="3">
    <source>
        <dbReference type="Proteomes" id="UP000187209"/>
    </source>
</evidence>
<name>A0A1R2BM24_9CILI</name>
<gene>
    <name evidence="2" type="ORF">SteCoe_22571</name>
</gene>
<comment type="caution">
    <text evidence="2">The sequence shown here is derived from an EMBL/GenBank/DDBJ whole genome shotgun (WGS) entry which is preliminary data.</text>
</comment>
<feature type="compositionally biased region" description="Basic and acidic residues" evidence="1">
    <location>
        <begin position="163"/>
        <end position="186"/>
    </location>
</feature>
<dbReference type="Proteomes" id="UP000187209">
    <property type="component" value="Unassembled WGS sequence"/>
</dbReference>
<dbReference type="EMBL" id="MPUH01000557">
    <property type="protein sequence ID" value="OMJ77778.1"/>
    <property type="molecule type" value="Genomic_DNA"/>
</dbReference>
<feature type="region of interest" description="Disordered" evidence="1">
    <location>
        <begin position="30"/>
        <end position="62"/>
    </location>
</feature>
<dbReference type="AlphaFoldDB" id="A0A1R2BM24"/>
<accession>A0A1R2BM24</accession>
<proteinExistence type="predicted"/>
<evidence type="ECO:0000256" key="1">
    <source>
        <dbReference type="SAM" id="MobiDB-lite"/>
    </source>
</evidence>
<evidence type="ECO:0000313" key="2">
    <source>
        <dbReference type="EMBL" id="OMJ77778.1"/>
    </source>
</evidence>
<feature type="region of interest" description="Disordered" evidence="1">
    <location>
        <begin position="86"/>
        <end position="105"/>
    </location>
</feature>
<reference evidence="2 3" key="1">
    <citation type="submission" date="2016-11" db="EMBL/GenBank/DDBJ databases">
        <title>The macronuclear genome of Stentor coeruleus: a giant cell with tiny introns.</title>
        <authorList>
            <person name="Slabodnick M."/>
            <person name="Ruby J.G."/>
            <person name="Reiff S.B."/>
            <person name="Swart E.C."/>
            <person name="Gosai S."/>
            <person name="Prabakaran S."/>
            <person name="Witkowska E."/>
            <person name="Larue G.E."/>
            <person name="Fisher S."/>
            <person name="Freeman R.M."/>
            <person name="Gunawardena J."/>
            <person name="Chu W."/>
            <person name="Stover N.A."/>
            <person name="Gregory B.D."/>
            <person name="Nowacki M."/>
            <person name="Derisi J."/>
            <person name="Roy S.W."/>
            <person name="Marshall W.F."/>
            <person name="Sood P."/>
        </authorList>
    </citation>
    <scope>NUCLEOTIDE SEQUENCE [LARGE SCALE GENOMIC DNA]</scope>
    <source>
        <strain evidence="2">WM001</strain>
    </source>
</reference>
<dbReference type="OrthoDB" id="408373at2759"/>
<organism evidence="2 3">
    <name type="scientific">Stentor coeruleus</name>
    <dbReference type="NCBI Taxonomy" id="5963"/>
    <lineage>
        <taxon>Eukaryota</taxon>
        <taxon>Sar</taxon>
        <taxon>Alveolata</taxon>
        <taxon>Ciliophora</taxon>
        <taxon>Postciliodesmatophora</taxon>
        <taxon>Heterotrichea</taxon>
        <taxon>Heterotrichida</taxon>
        <taxon>Stentoridae</taxon>
        <taxon>Stentor</taxon>
    </lineage>
</organism>
<feature type="region of interest" description="Disordered" evidence="1">
    <location>
        <begin position="135"/>
        <end position="186"/>
    </location>
</feature>
<feature type="compositionally biased region" description="Basic residues" evidence="1">
    <location>
        <begin position="48"/>
        <end position="60"/>
    </location>
</feature>